<evidence type="ECO:0000313" key="2">
    <source>
        <dbReference type="EMBL" id="CEP16820.1"/>
    </source>
</evidence>
<feature type="compositionally biased region" description="Basic and acidic residues" evidence="1">
    <location>
        <begin position="22"/>
        <end position="34"/>
    </location>
</feature>
<dbReference type="Proteomes" id="UP000054107">
    <property type="component" value="Unassembled WGS sequence"/>
</dbReference>
<feature type="region of interest" description="Disordered" evidence="1">
    <location>
        <begin position="1"/>
        <end position="105"/>
    </location>
</feature>
<feature type="compositionally biased region" description="Acidic residues" evidence="1">
    <location>
        <begin position="45"/>
        <end position="61"/>
    </location>
</feature>
<proteinExistence type="predicted"/>
<reference evidence="2 3" key="1">
    <citation type="submission" date="2014-09" db="EMBL/GenBank/DDBJ databases">
        <authorList>
            <person name="Ellenberger Sabrina"/>
        </authorList>
    </citation>
    <scope>NUCLEOTIDE SEQUENCE [LARGE SCALE GENOMIC DNA]</scope>
    <source>
        <strain evidence="2 3">CBS 412.66</strain>
    </source>
</reference>
<dbReference type="EMBL" id="LN733372">
    <property type="protein sequence ID" value="CEP16820.1"/>
    <property type="molecule type" value="Genomic_DNA"/>
</dbReference>
<gene>
    <name evidence="2" type="primary">PARPA_11099.1 scaffold 42800</name>
</gene>
<dbReference type="AlphaFoldDB" id="A0A0B7NMQ7"/>
<feature type="compositionally biased region" description="Basic and acidic residues" evidence="1">
    <location>
        <begin position="87"/>
        <end position="105"/>
    </location>
</feature>
<keyword evidence="3" id="KW-1185">Reference proteome</keyword>
<protein>
    <submittedName>
        <fullName evidence="2">Uncharacterized protein</fullName>
    </submittedName>
</protein>
<organism evidence="2 3">
    <name type="scientific">Parasitella parasitica</name>
    <dbReference type="NCBI Taxonomy" id="35722"/>
    <lineage>
        <taxon>Eukaryota</taxon>
        <taxon>Fungi</taxon>
        <taxon>Fungi incertae sedis</taxon>
        <taxon>Mucoromycota</taxon>
        <taxon>Mucoromycotina</taxon>
        <taxon>Mucoromycetes</taxon>
        <taxon>Mucorales</taxon>
        <taxon>Mucorineae</taxon>
        <taxon>Mucoraceae</taxon>
        <taxon>Parasitella</taxon>
    </lineage>
</organism>
<evidence type="ECO:0000256" key="1">
    <source>
        <dbReference type="SAM" id="MobiDB-lite"/>
    </source>
</evidence>
<name>A0A0B7NMQ7_9FUNG</name>
<sequence length="105" mass="12361">MKLSVKQIEELETQHISVPTGEARRRNAEYQRTYRERRRARTQGEQEEEQNVTETDNDESDLNNNGSHGQKMWSMAHRMATAVAIKKSHETRRDQRLATGERQHD</sequence>
<evidence type="ECO:0000313" key="3">
    <source>
        <dbReference type="Proteomes" id="UP000054107"/>
    </source>
</evidence>
<accession>A0A0B7NMQ7</accession>